<sequence length="108" mass="12127">MRIVLDHETQNLTALKKKNERASLDLQAEPCLCCIIRDEERTMAEGKAQVMVAQHVSWNGNKIKAQKATSGEGNSAAFLKTKRDSDYDEKKIRVKAALMQTIPLVIDQ</sequence>
<gene>
    <name evidence="1" type="ORF">PDE001_LOCUS4526</name>
</gene>
<name>A0AAV0U0T4_9STRA</name>
<comment type="caution">
    <text evidence="1">The sequence shown here is derived from an EMBL/GenBank/DDBJ whole genome shotgun (WGS) entry which is preliminary data.</text>
</comment>
<dbReference type="EMBL" id="CANTFM010000819">
    <property type="protein sequence ID" value="CAI5730492.1"/>
    <property type="molecule type" value="Genomic_DNA"/>
</dbReference>
<protein>
    <submittedName>
        <fullName evidence="1">Uncharacterized protein</fullName>
    </submittedName>
</protein>
<evidence type="ECO:0000313" key="1">
    <source>
        <dbReference type="EMBL" id="CAI5730492.1"/>
    </source>
</evidence>
<organism evidence="1 2">
    <name type="scientific">Peronospora destructor</name>
    <dbReference type="NCBI Taxonomy" id="86335"/>
    <lineage>
        <taxon>Eukaryota</taxon>
        <taxon>Sar</taxon>
        <taxon>Stramenopiles</taxon>
        <taxon>Oomycota</taxon>
        <taxon>Peronosporomycetes</taxon>
        <taxon>Peronosporales</taxon>
        <taxon>Peronosporaceae</taxon>
        <taxon>Peronospora</taxon>
    </lineage>
</organism>
<reference evidence="1" key="1">
    <citation type="submission" date="2022-12" db="EMBL/GenBank/DDBJ databases">
        <authorList>
            <person name="Webb A."/>
        </authorList>
    </citation>
    <scope>NUCLEOTIDE SEQUENCE</scope>
    <source>
        <strain evidence="1">Pd1</strain>
    </source>
</reference>
<proteinExistence type="predicted"/>
<dbReference type="Proteomes" id="UP001162029">
    <property type="component" value="Unassembled WGS sequence"/>
</dbReference>
<accession>A0AAV0U0T4</accession>
<dbReference type="AlphaFoldDB" id="A0AAV0U0T4"/>
<keyword evidence="2" id="KW-1185">Reference proteome</keyword>
<evidence type="ECO:0000313" key="2">
    <source>
        <dbReference type="Proteomes" id="UP001162029"/>
    </source>
</evidence>